<comment type="caution">
    <text evidence="9">The sequence shown here is derived from an EMBL/GenBank/DDBJ whole genome shotgun (WGS) entry which is preliminary data.</text>
</comment>
<dbReference type="Gene3D" id="1.10.340.70">
    <property type="match status" value="1"/>
</dbReference>
<dbReference type="PROSITE" id="PS50994">
    <property type="entry name" value="INTEGRASE"/>
    <property type="match status" value="1"/>
</dbReference>
<dbReference type="CDD" id="cd09274">
    <property type="entry name" value="RNase_HI_RT_Ty3"/>
    <property type="match status" value="1"/>
</dbReference>
<dbReference type="InterPro" id="IPR041588">
    <property type="entry name" value="Integrase_H2C2"/>
</dbReference>
<reference evidence="9 10" key="1">
    <citation type="submission" date="2021-06" db="EMBL/GenBank/DDBJ databases">
        <title>A haploid diamondback moth (Plutella xylostella L.) genome assembly resolves 31 chromosomes and identifies a diamide resistance mutation.</title>
        <authorList>
            <person name="Ward C.M."/>
            <person name="Perry K.D."/>
            <person name="Baker G."/>
            <person name="Powis K."/>
            <person name="Heckel D.G."/>
            <person name="Baxter S.W."/>
        </authorList>
    </citation>
    <scope>NUCLEOTIDE SEQUENCE [LARGE SCALE GENOMIC DNA]</scope>
    <source>
        <strain evidence="9 10">LV</strain>
        <tissue evidence="9">Single pupa</tissue>
    </source>
</reference>
<dbReference type="SUPFAM" id="SSF53098">
    <property type="entry name" value="Ribonuclease H-like"/>
    <property type="match status" value="1"/>
</dbReference>
<keyword evidence="2" id="KW-0808">Transferase</keyword>
<dbReference type="Gene3D" id="3.10.20.370">
    <property type="match status" value="1"/>
</dbReference>
<dbReference type="PANTHER" id="PTHR37984:SF5">
    <property type="entry name" value="PROTEIN NYNRIN-LIKE"/>
    <property type="match status" value="1"/>
</dbReference>
<keyword evidence="5" id="KW-0255">Endonuclease</keyword>
<keyword evidence="10" id="KW-1185">Reference proteome</keyword>
<dbReference type="Proteomes" id="UP000823941">
    <property type="component" value="Chromosome 9"/>
</dbReference>
<dbReference type="SUPFAM" id="SSF56672">
    <property type="entry name" value="DNA/RNA polymerases"/>
    <property type="match status" value="1"/>
</dbReference>
<dbReference type="EC" id="2.7.7.49" evidence="1"/>
<accession>A0ABQ7QRU2</accession>
<keyword evidence="6" id="KW-0378">Hydrolase</keyword>
<dbReference type="InterPro" id="IPR043502">
    <property type="entry name" value="DNA/RNA_pol_sf"/>
</dbReference>
<evidence type="ECO:0000256" key="7">
    <source>
        <dbReference type="ARBA" id="ARBA00022918"/>
    </source>
</evidence>
<organism evidence="9 10">
    <name type="scientific">Plutella xylostella</name>
    <name type="common">Diamondback moth</name>
    <name type="synonym">Plutella maculipennis</name>
    <dbReference type="NCBI Taxonomy" id="51655"/>
    <lineage>
        <taxon>Eukaryota</taxon>
        <taxon>Metazoa</taxon>
        <taxon>Ecdysozoa</taxon>
        <taxon>Arthropoda</taxon>
        <taxon>Hexapoda</taxon>
        <taxon>Insecta</taxon>
        <taxon>Pterygota</taxon>
        <taxon>Neoptera</taxon>
        <taxon>Endopterygota</taxon>
        <taxon>Lepidoptera</taxon>
        <taxon>Glossata</taxon>
        <taxon>Ditrysia</taxon>
        <taxon>Yponomeutoidea</taxon>
        <taxon>Plutellidae</taxon>
        <taxon>Plutella</taxon>
    </lineage>
</organism>
<evidence type="ECO:0000256" key="3">
    <source>
        <dbReference type="ARBA" id="ARBA00022695"/>
    </source>
</evidence>
<name>A0ABQ7QRU2_PLUXY</name>
<feature type="domain" description="Integrase catalytic" evidence="8">
    <location>
        <begin position="428"/>
        <end position="597"/>
    </location>
</feature>
<dbReference type="Gene3D" id="3.30.420.10">
    <property type="entry name" value="Ribonuclease H-like superfamily/Ribonuclease H"/>
    <property type="match status" value="1"/>
</dbReference>
<evidence type="ECO:0000256" key="4">
    <source>
        <dbReference type="ARBA" id="ARBA00022722"/>
    </source>
</evidence>
<keyword evidence="3" id="KW-0548">Nucleotidyltransferase</keyword>
<evidence type="ECO:0000256" key="5">
    <source>
        <dbReference type="ARBA" id="ARBA00022759"/>
    </source>
</evidence>
<dbReference type="Gene3D" id="3.30.70.270">
    <property type="match status" value="1"/>
</dbReference>
<dbReference type="Pfam" id="PF00665">
    <property type="entry name" value="rve"/>
    <property type="match status" value="1"/>
</dbReference>
<sequence>MAEYPIPKNLDEVKRFVAFSNYYRKFISNFAEIAYPLNKLCRKDQPFIWDTQCQNSFEKLRNALLSPPVLQYPDFSDANEFQLQTDASGYAIAGVLSNKNGRPVAYTSRGLNKAETNYPTIEKELLAIVWSIKYFRPYLLGKHFKVITDHKPLVYLFSMKDPSSRLTKFRLQLEEYNFTVEYVKGKDNAPADALSRIRLTSNELKEMNESVMNVMTRAQARKLTINNDENTTHYVPSDYTVSTDQPRVIGINNKPKESVELSFINEEKLNKLIKDNLITERSYQNILMYVPSKKVIYINPCSHSQFTRAVFVKELEEFCKKCSVQAIYCIKNKESSIFIETLAKEIKKTSEWNGPRLFVLQGIQRIDDKDDQRVILNDFHLLPTSGHAGIRRMFNKIRKYYYWPGLERDINNFVSRCDKCQRQKHSTYVKEPMTITTTAHTAMEKIFLDVVGPLDQDHKGYRYILTMQCELSKFVQAVPLLTKSTSEVAQAFVNSFILSYGIPTEIATDRGTEFLSSTMAEVCTLLNITKLQSTAYHHQSIGALENSHKNLGAYLRIQTDNHPESWSNWLPFWCFSYNTSVHTETKFTPFELIYGKKCILPSNLSNGTIDPLYTCDDYPKELKYRLQVSQKEARDNLIFSKTVRKNVYDKNSKSVVYKPNDLVVIKKENCSKFDSPWTEPYTVIRDLSPNVELIKDGKISIVHKNRTKLYKS</sequence>
<evidence type="ECO:0000313" key="10">
    <source>
        <dbReference type="Proteomes" id="UP000823941"/>
    </source>
</evidence>
<dbReference type="PANTHER" id="PTHR37984">
    <property type="entry name" value="PROTEIN CBG26694"/>
    <property type="match status" value="1"/>
</dbReference>
<dbReference type="InterPro" id="IPR050951">
    <property type="entry name" value="Retrovirus_Pol_polyprotein"/>
</dbReference>
<dbReference type="InterPro" id="IPR041373">
    <property type="entry name" value="RT_RNaseH"/>
</dbReference>
<keyword evidence="7" id="KW-0695">RNA-directed DNA polymerase</keyword>
<dbReference type="Pfam" id="PF17917">
    <property type="entry name" value="RT_RNaseH"/>
    <property type="match status" value="1"/>
</dbReference>
<dbReference type="InterPro" id="IPR036397">
    <property type="entry name" value="RNaseH_sf"/>
</dbReference>
<dbReference type="EMBL" id="JAHIBW010000009">
    <property type="protein sequence ID" value="KAG7307751.1"/>
    <property type="molecule type" value="Genomic_DNA"/>
</dbReference>
<evidence type="ECO:0000256" key="6">
    <source>
        <dbReference type="ARBA" id="ARBA00022801"/>
    </source>
</evidence>
<evidence type="ECO:0000259" key="8">
    <source>
        <dbReference type="PROSITE" id="PS50994"/>
    </source>
</evidence>
<proteinExistence type="predicted"/>
<evidence type="ECO:0000256" key="2">
    <source>
        <dbReference type="ARBA" id="ARBA00022679"/>
    </source>
</evidence>
<dbReference type="InterPro" id="IPR012337">
    <property type="entry name" value="RNaseH-like_sf"/>
</dbReference>
<dbReference type="InterPro" id="IPR001584">
    <property type="entry name" value="Integrase_cat-core"/>
</dbReference>
<evidence type="ECO:0000256" key="1">
    <source>
        <dbReference type="ARBA" id="ARBA00012493"/>
    </source>
</evidence>
<protein>
    <recommendedName>
        <fullName evidence="1">RNA-directed DNA polymerase</fullName>
        <ecNumber evidence="1">2.7.7.49</ecNumber>
    </recommendedName>
</protein>
<gene>
    <name evidence="9" type="ORF">JYU34_006334</name>
</gene>
<keyword evidence="4" id="KW-0540">Nuclease</keyword>
<evidence type="ECO:0000313" key="9">
    <source>
        <dbReference type="EMBL" id="KAG7307751.1"/>
    </source>
</evidence>
<dbReference type="InterPro" id="IPR043128">
    <property type="entry name" value="Rev_trsase/Diguanyl_cyclase"/>
</dbReference>
<dbReference type="Pfam" id="PF17921">
    <property type="entry name" value="Integrase_H2C2"/>
    <property type="match status" value="1"/>
</dbReference>